<comment type="caution">
    <text evidence="1">The sequence shown here is derived from an EMBL/GenBank/DDBJ whole genome shotgun (WGS) entry which is preliminary data.</text>
</comment>
<evidence type="ECO:0000313" key="2">
    <source>
        <dbReference type="Proteomes" id="UP000237105"/>
    </source>
</evidence>
<sequence length="134" mass="15052">MVRHEAVEALGSIVDDHSMSLLEKSAVDTEPILSQSCEVALSMLEFEHSGKSFEVDVNVWVTAARSVPRASSPRRSTSAPILKTLKEPRNSMAMPKYLFSTMKEIVFTYVSVECSVNEKDPKEIRVGEKGWWDF</sequence>
<evidence type="ECO:0008006" key="3">
    <source>
        <dbReference type="Google" id="ProtNLM"/>
    </source>
</evidence>
<protein>
    <recommendedName>
        <fullName evidence="3">Coatomer beta subunit</fullName>
    </recommendedName>
</protein>
<gene>
    <name evidence="1" type="ORF">PanWU01x14_275710</name>
</gene>
<dbReference type="Proteomes" id="UP000237105">
    <property type="component" value="Unassembled WGS sequence"/>
</dbReference>
<evidence type="ECO:0000313" key="1">
    <source>
        <dbReference type="EMBL" id="PON43228.1"/>
    </source>
</evidence>
<proteinExistence type="predicted"/>
<reference evidence="2" key="1">
    <citation type="submission" date="2016-06" db="EMBL/GenBank/DDBJ databases">
        <title>Parallel loss of symbiosis genes in relatives of nitrogen-fixing non-legume Parasponia.</title>
        <authorList>
            <person name="Van Velzen R."/>
            <person name="Holmer R."/>
            <person name="Bu F."/>
            <person name="Rutten L."/>
            <person name="Van Zeijl A."/>
            <person name="Liu W."/>
            <person name="Santuari L."/>
            <person name="Cao Q."/>
            <person name="Sharma T."/>
            <person name="Shen D."/>
            <person name="Roswanjaya Y."/>
            <person name="Wardhani T."/>
            <person name="Kalhor M.S."/>
            <person name="Jansen J."/>
            <person name="Van den Hoogen J."/>
            <person name="Gungor B."/>
            <person name="Hartog M."/>
            <person name="Hontelez J."/>
            <person name="Verver J."/>
            <person name="Yang W.-C."/>
            <person name="Schijlen E."/>
            <person name="Repin R."/>
            <person name="Schilthuizen M."/>
            <person name="Schranz E."/>
            <person name="Heidstra R."/>
            <person name="Miyata K."/>
            <person name="Fedorova E."/>
            <person name="Kohlen W."/>
            <person name="Bisseling T."/>
            <person name="Smit S."/>
            <person name="Geurts R."/>
        </authorList>
    </citation>
    <scope>NUCLEOTIDE SEQUENCE [LARGE SCALE GENOMIC DNA]</scope>
    <source>
        <strain evidence="2">cv. WU1-14</strain>
    </source>
</reference>
<dbReference type="STRING" id="3476.A0A2P5B355"/>
<dbReference type="AlphaFoldDB" id="A0A2P5B355"/>
<dbReference type="OrthoDB" id="421002at2759"/>
<keyword evidence="2" id="KW-1185">Reference proteome</keyword>
<accession>A0A2P5B355</accession>
<dbReference type="EMBL" id="JXTB01000375">
    <property type="protein sequence ID" value="PON43228.1"/>
    <property type="molecule type" value="Genomic_DNA"/>
</dbReference>
<name>A0A2P5B355_PARAD</name>
<organism evidence="1 2">
    <name type="scientific">Parasponia andersonii</name>
    <name type="common">Sponia andersonii</name>
    <dbReference type="NCBI Taxonomy" id="3476"/>
    <lineage>
        <taxon>Eukaryota</taxon>
        <taxon>Viridiplantae</taxon>
        <taxon>Streptophyta</taxon>
        <taxon>Embryophyta</taxon>
        <taxon>Tracheophyta</taxon>
        <taxon>Spermatophyta</taxon>
        <taxon>Magnoliopsida</taxon>
        <taxon>eudicotyledons</taxon>
        <taxon>Gunneridae</taxon>
        <taxon>Pentapetalae</taxon>
        <taxon>rosids</taxon>
        <taxon>fabids</taxon>
        <taxon>Rosales</taxon>
        <taxon>Cannabaceae</taxon>
        <taxon>Parasponia</taxon>
    </lineage>
</organism>